<dbReference type="Proteomes" id="UP000828390">
    <property type="component" value="Unassembled WGS sequence"/>
</dbReference>
<reference evidence="2" key="2">
    <citation type="submission" date="2020-11" db="EMBL/GenBank/DDBJ databases">
        <authorList>
            <person name="McCartney M.A."/>
            <person name="Auch B."/>
            <person name="Kono T."/>
            <person name="Mallez S."/>
            <person name="Becker A."/>
            <person name="Gohl D.M."/>
            <person name="Silverstein K.A.T."/>
            <person name="Koren S."/>
            <person name="Bechman K.B."/>
            <person name="Herman A."/>
            <person name="Abrahante J.E."/>
            <person name="Garbe J."/>
        </authorList>
    </citation>
    <scope>NUCLEOTIDE SEQUENCE</scope>
    <source>
        <strain evidence="2">Duluth1</strain>
        <tissue evidence="2">Whole animal</tissue>
    </source>
</reference>
<dbReference type="InterPro" id="IPR029600">
    <property type="entry name" value="IFT81"/>
</dbReference>
<evidence type="ECO:0000313" key="3">
    <source>
        <dbReference type="Proteomes" id="UP000828390"/>
    </source>
</evidence>
<feature type="compositionally biased region" description="Basic residues" evidence="1">
    <location>
        <begin position="73"/>
        <end position="82"/>
    </location>
</feature>
<reference evidence="2" key="1">
    <citation type="journal article" date="2019" name="bioRxiv">
        <title>The Genome of the Zebra Mussel, Dreissena polymorpha: A Resource for Invasive Species Research.</title>
        <authorList>
            <person name="McCartney M.A."/>
            <person name="Auch B."/>
            <person name="Kono T."/>
            <person name="Mallez S."/>
            <person name="Zhang Y."/>
            <person name="Obille A."/>
            <person name="Becker A."/>
            <person name="Abrahante J.E."/>
            <person name="Garbe J."/>
            <person name="Badalamenti J.P."/>
            <person name="Herman A."/>
            <person name="Mangelson H."/>
            <person name="Liachko I."/>
            <person name="Sullivan S."/>
            <person name="Sone E.D."/>
            <person name="Koren S."/>
            <person name="Silverstein K.A.T."/>
            <person name="Beckman K.B."/>
            <person name="Gohl D.M."/>
        </authorList>
    </citation>
    <scope>NUCLEOTIDE SEQUENCE</scope>
    <source>
        <strain evidence="2">Duluth1</strain>
        <tissue evidence="2">Whole animal</tissue>
    </source>
</reference>
<proteinExistence type="predicted"/>
<dbReference type="EMBL" id="JAIWYP010000006">
    <property type="protein sequence ID" value="KAH3805178.1"/>
    <property type="molecule type" value="Genomic_DNA"/>
</dbReference>
<dbReference type="PANTHER" id="PTHR15614">
    <property type="entry name" value="INTRAFLAGELLAR TRANSPORT PROTEIN 81 HOMOLOG"/>
    <property type="match status" value="1"/>
</dbReference>
<name>A0A9D4FUE3_DREPO</name>
<dbReference type="GO" id="GO:0030992">
    <property type="term" value="C:intraciliary transport particle B"/>
    <property type="evidence" value="ECO:0007669"/>
    <property type="project" value="InterPro"/>
</dbReference>
<feature type="region of interest" description="Disordered" evidence="1">
    <location>
        <begin position="63"/>
        <end position="82"/>
    </location>
</feature>
<dbReference type="GO" id="GO:0042073">
    <property type="term" value="P:intraciliary transport"/>
    <property type="evidence" value="ECO:0007669"/>
    <property type="project" value="InterPro"/>
</dbReference>
<keyword evidence="3" id="KW-1185">Reference proteome</keyword>
<evidence type="ECO:0000313" key="2">
    <source>
        <dbReference type="EMBL" id="KAH3805178.1"/>
    </source>
</evidence>
<protein>
    <submittedName>
        <fullName evidence="2">Uncharacterized protein</fullName>
    </submittedName>
</protein>
<dbReference type="GO" id="GO:0060271">
    <property type="term" value="P:cilium assembly"/>
    <property type="evidence" value="ECO:0007669"/>
    <property type="project" value="InterPro"/>
</dbReference>
<comment type="caution">
    <text evidence="2">The sequence shown here is derived from an EMBL/GenBank/DDBJ whole genome shotgun (WGS) entry which is preliminary data.</text>
</comment>
<gene>
    <name evidence="2" type="ORF">DPMN_133474</name>
</gene>
<organism evidence="2 3">
    <name type="scientific">Dreissena polymorpha</name>
    <name type="common">Zebra mussel</name>
    <name type="synonym">Mytilus polymorpha</name>
    <dbReference type="NCBI Taxonomy" id="45954"/>
    <lineage>
        <taxon>Eukaryota</taxon>
        <taxon>Metazoa</taxon>
        <taxon>Spiralia</taxon>
        <taxon>Lophotrochozoa</taxon>
        <taxon>Mollusca</taxon>
        <taxon>Bivalvia</taxon>
        <taxon>Autobranchia</taxon>
        <taxon>Heteroconchia</taxon>
        <taxon>Euheterodonta</taxon>
        <taxon>Imparidentia</taxon>
        <taxon>Neoheterodontei</taxon>
        <taxon>Myida</taxon>
        <taxon>Dreissenoidea</taxon>
        <taxon>Dreissenidae</taxon>
        <taxon>Dreissena</taxon>
    </lineage>
</organism>
<evidence type="ECO:0000256" key="1">
    <source>
        <dbReference type="SAM" id="MobiDB-lite"/>
    </source>
</evidence>
<dbReference type="GO" id="GO:0036064">
    <property type="term" value="C:ciliary basal body"/>
    <property type="evidence" value="ECO:0007669"/>
    <property type="project" value="TreeGrafter"/>
</dbReference>
<sequence length="82" mass="9393">MGESTRHKCVNTTLLPGQVCCKRLEEDTRANSYIVKERLPKDIESKRKTVSDLQRVVAEPAMGQADLEELHKKGTRPRMKKQ</sequence>
<accession>A0A9D4FUE3</accession>
<dbReference type="AlphaFoldDB" id="A0A9D4FUE3"/>
<dbReference type="GO" id="GO:0015631">
    <property type="term" value="F:tubulin binding"/>
    <property type="evidence" value="ECO:0007669"/>
    <property type="project" value="InterPro"/>
</dbReference>
<dbReference type="PANTHER" id="PTHR15614:SF2">
    <property type="entry name" value="INTRAFLAGELLAR TRANSPORT PROTEIN 81 HOMOLOG"/>
    <property type="match status" value="1"/>
</dbReference>